<evidence type="ECO:0000256" key="7">
    <source>
        <dbReference type="ARBA" id="ARBA00022989"/>
    </source>
</evidence>
<evidence type="ECO:0000256" key="3">
    <source>
        <dbReference type="ARBA" id="ARBA00022692"/>
    </source>
</evidence>
<keyword evidence="13" id="KW-1185">Reference proteome</keyword>
<feature type="topological domain" description="Cytoplasmic" evidence="10">
    <location>
        <begin position="1"/>
        <end position="7"/>
    </location>
</feature>
<comment type="similarity">
    <text evidence="10">Belongs to the CcmE/CycJ family.</text>
</comment>
<dbReference type="Proteomes" id="UP000229498">
    <property type="component" value="Unassembled WGS sequence"/>
</dbReference>
<dbReference type="PANTHER" id="PTHR34128">
    <property type="entry name" value="CYTOCHROME C-TYPE BIOGENESIS PROTEIN CCME HOMOLOG, MITOCHONDRIAL"/>
    <property type="match status" value="1"/>
</dbReference>
<dbReference type="EMBL" id="PHIG01000011">
    <property type="protein sequence ID" value="PJK31082.1"/>
    <property type="molecule type" value="Genomic_DNA"/>
</dbReference>
<evidence type="ECO:0000313" key="13">
    <source>
        <dbReference type="Proteomes" id="UP000229498"/>
    </source>
</evidence>
<accession>A0A2M9G5V2</accession>
<dbReference type="InterPro" id="IPR012340">
    <property type="entry name" value="NA-bd_OB-fold"/>
</dbReference>
<dbReference type="GO" id="GO:0017003">
    <property type="term" value="P:protein-heme linkage"/>
    <property type="evidence" value="ECO:0007669"/>
    <property type="project" value="UniProtKB-UniRule"/>
</dbReference>
<keyword evidence="3 10" id="KW-0812">Transmembrane</keyword>
<evidence type="ECO:0000256" key="9">
    <source>
        <dbReference type="ARBA" id="ARBA00023136"/>
    </source>
</evidence>
<organism evidence="12 13">
    <name type="scientific">Minwuia thermotolerans</name>
    <dbReference type="NCBI Taxonomy" id="2056226"/>
    <lineage>
        <taxon>Bacteria</taxon>
        <taxon>Pseudomonadati</taxon>
        <taxon>Pseudomonadota</taxon>
        <taxon>Alphaproteobacteria</taxon>
        <taxon>Minwuiales</taxon>
        <taxon>Minwuiaceae</taxon>
        <taxon>Minwuia</taxon>
    </lineage>
</organism>
<dbReference type="GO" id="GO:0017004">
    <property type="term" value="P:cytochrome complex assembly"/>
    <property type="evidence" value="ECO:0007669"/>
    <property type="project" value="UniProtKB-KW"/>
</dbReference>
<sequence length="153" mass="16647">MSRKRQRLALVLIGLLFVGGAVGFSLMALNEELDVFRSPTQLVENGFPEGKRFRVGGLVEDGSIEKEGIITRFRVTDGVNAIEVSYNKILPDLFRHCQGVIALGELDGGGRFVAHEVLAKHDENYMPPEIAATMQGPGNCEGKMQMSSAKAVN</sequence>
<keyword evidence="6 10" id="KW-0735">Signal-anchor</keyword>
<dbReference type="Pfam" id="PF03100">
    <property type="entry name" value="CcmE"/>
    <property type="match status" value="1"/>
</dbReference>
<keyword evidence="5 10" id="KW-0201">Cytochrome c-type biogenesis</keyword>
<evidence type="ECO:0000256" key="10">
    <source>
        <dbReference type="HAMAP-Rule" id="MF_01959"/>
    </source>
</evidence>
<dbReference type="OrthoDB" id="9793584at2"/>
<evidence type="ECO:0000313" key="12">
    <source>
        <dbReference type="EMBL" id="PJK31082.1"/>
    </source>
</evidence>
<dbReference type="NCBIfam" id="NF009731">
    <property type="entry name" value="PRK13254.1-5"/>
    <property type="match status" value="1"/>
</dbReference>
<evidence type="ECO:0000256" key="6">
    <source>
        <dbReference type="ARBA" id="ARBA00022968"/>
    </source>
</evidence>
<comment type="subcellular location">
    <subcellularLocation>
        <location evidence="10">Cell membrane</location>
        <topology evidence="10">Single-pass type II membrane protein</topology>
    </subcellularLocation>
    <subcellularLocation>
        <location evidence="1">Membrane</location>
    </subcellularLocation>
</comment>
<dbReference type="InterPro" id="IPR004329">
    <property type="entry name" value="CcmE"/>
</dbReference>
<dbReference type="GO" id="GO:0005886">
    <property type="term" value="C:plasma membrane"/>
    <property type="evidence" value="ECO:0007669"/>
    <property type="project" value="UniProtKB-SubCell"/>
</dbReference>
<feature type="binding site" description="covalent" evidence="10 11">
    <location>
        <position position="121"/>
    </location>
    <ligand>
        <name>heme</name>
        <dbReference type="ChEBI" id="CHEBI:30413"/>
    </ligand>
</feature>
<comment type="caution">
    <text evidence="12">The sequence shown here is derived from an EMBL/GenBank/DDBJ whole genome shotgun (WGS) entry which is preliminary data.</text>
</comment>
<keyword evidence="4 10" id="KW-0479">Metal-binding</keyword>
<keyword evidence="10" id="KW-1003">Cell membrane</keyword>
<reference evidence="12 13" key="1">
    <citation type="submission" date="2017-11" db="EMBL/GenBank/DDBJ databases">
        <title>Draft genome sequence of Rhizobiales bacterium SY3-13.</title>
        <authorList>
            <person name="Sun C."/>
        </authorList>
    </citation>
    <scope>NUCLEOTIDE SEQUENCE [LARGE SCALE GENOMIC DNA]</scope>
    <source>
        <strain evidence="12 13">SY3-13</strain>
    </source>
</reference>
<dbReference type="RefSeq" id="WP_109792608.1">
    <property type="nucleotide sequence ID" value="NZ_PHIG01000011.1"/>
</dbReference>
<name>A0A2M9G5V2_9PROT</name>
<evidence type="ECO:0000256" key="1">
    <source>
        <dbReference type="ARBA" id="ARBA00004370"/>
    </source>
</evidence>
<gene>
    <name evidence="10" type="primary">ccmE</name>
    <name evidence="10" type="synonym">cycJ</name>
    <name evidence="12" type="ORF">CVT23_03925</name>
</gene>
<feature type="topological domain" description="Extracellular" evidence="10">
    <location>
        <begin position="29"/>
        <end position="153"/>
    </location>
</feature>
<evidence type="ECO:0000256" key="5">
    <source>
        <dbReference type="ARBA" id="ARBA00022748"/>
    </source>
</evidence>
<comment type="function">
    <text evidence="10">Heme chaperone required for the biogenesis of c-type cytochromes. Transiently binds heme delivered by CcmC and transfers the heme to apo-cytochromes in a process facilitated by CcmF and CcmH.</text>
</comment>
<dbReference type="SUPFAM" id="SSF82093">
    <property type="entry name" value="Heme chaperone CcmE"/>
    <property type="match status" value="1"/>
</dbReference>
<dbReference type="PANTHER" id="PTHR34128:SF2">
    <property type="entry name" value="CYTOCHROME C-TYPE BIOGENESIS PROTEIN CCME HOMOLOG, MITOCHONDRIAL"/>
    <property type="match status" value="1"/>
</dbReference>
<evidence type="ECO:0000256" key="2">
    <source>
        <dbReference type="ARBA" id="ARBA00022617"/>
    </source>
</evidence>
<dbReference type="InterPro" id="IPR036127">
    <property type="entry name" value="CcmE-like_sf"/>
</dbReference>
<feature type="binding site" description="axial binding residue" evidence="10 11">
    <location>
        <position position="125"/>
    </location>
    <ligand>
        <name>heme</name>
        <dbReference type="ChEBI" id="CHEBI:30413"/>
    </ligand>
    <ligandPart>
        <name>Fe</name>
        <dbReference type="ChEBI" id="CHEBI:18248"/>
    </ligandPart>
</feature>
<dbReference type="Gene3D" id="2.40.50.140">
    <property type="entry name" value="Nucleic acid-binding proteins"/>
    <property type="match status" value="1"/>
</dbReference>
<evidence type="ECO:0000256" key="11">
    <source>
        <dbReference type="PIRSR" id="PIRSR604329-50"/>
    </source>
</evidence>
<proteinExistence type="inferred from homology"/>
<dbReference type="AlphaFoldDB" id="A0A2M9G5V2"/>
<evidence type="ECO:0000256" key="4">
    <source>
        <dbReference type="ARBA" id="ARBA00022723"/>
    </source>
</evidence>
<evidence type="ECO:0000256" key="8">
    <source>
        <dbReference type="ARBA" id="ARBA00023004"/>
    </source>
</evidence>
<dbReference type="GO" id="GO:0046872">
    <property type="term" value="F:metal ion binding"/>
    <property type="evidence" value="ECO:0007669"/>
    <property type="project" value="UniProtKB-KW"/>
</dbReference>
<protein>
    <recommendedName>
        <fullName evidence="10">Cytochrome c-type biogenesis protein CcmE</fullName>
    </recommendedName>
    <alternativeName>
        <fullName evidence="10">Cytochrome c maturation protein E</fullName>
    </alternativeName>
    <alternativeName>
        <fullName evidence="10">Heme chaperone CcmE</fullName>
    </alternativeName>
</protein>
<keyword evidence="9 10" id="KW-0472">Membrane</keyword>
<keyword evidence="7 10" id="KW-1133">Transmembrane helix</keyword>
<keyword evidence="8 10" id="KW-0408">Iron</keyword>
<dbReference type="HAMAP" id="MF_01959">
    <property type="entry name" value="CcmE"/>
    <property type="match status" value="1"/>
</dbReference>
<dbReference type="GO" id="GO:0020037">
    <property type="term" value="F:heme binding"/>
    <property type="evidence" value="ECO:0007669"/>
    <property type="project" value="InterPro"/>
</dbReference>
<keyword evidence="2 10" id="KW-0349">Heme</keyword>